<keyword evidence="4" id="KW-1185">Reference proteome</keyword>
<dbReference type="Pfam" id="PF04773">
    <property type="entry name" value="FecR"/>
    <property type="match status" value="1"/>
</dbReference>
<dbReference type="InterPro" id="IPR032508">
    <property type="entry name" value="FecR_C"/>
</dbReference>
<reference evidence="3 4" key="1">
    <citation type="submission" date="2020-09" db="EMBL/GenBank/DDBJ databases">
        <title>Genome sequences of type strains of Chitinophaga qingshengii and Chitinophaga varians.</title>
        <authorList>
            <person name="Kittiwongwattana C."/>
        </authorList>
    </citation>
    <scope>NUCLEOTIDE SEQUENCE [LARGE SCALE GENOMIC DNA]</scope>
    <source>
        <strain evidence="3 4">JCM 30026</strain>
    </source>
</reference>
<dbReference type="InterPro" id="IPR006860">
    <property type="entry name" value="FecR"/>
</dbReference>
<dbReference type="InterPro" id="IPR012373">
    <property type="entry name" value="Ferrdict_sens_TM"/>
</dbReference>
<dbReference type="Pfam" id="PF16344">
    <property type="entry name" value="FecR_C"/>
    <property type="match status" value="1"/>
</dbReference>
<dbReference type="Gene3D" id="3.55.50.30">
    <property type="match status" value="1"/>
</dbReference>
<dbReference type="Proteomes" id="UP000659124">
    <property type="component" value="Unassembled WGS sequence"/>
</dbReference>
<evidence type="ECO:0000259" key="2">
    <source>
        <dbReference type="Pfam" id="PF16344"/>
    </source>
</evidence>
<protein>
    <submittedName>
        <fullName evidence="3">FecR domain-containing protein</fullName>
    </submittedName>
</protein>
<feature type="domain" description="FecR protein" evidence="1">
    <location>
        <begin position="135"/>
        <end position="223"/>
    </location>
</feature>
<gene>
    <name evidence="3" type="ORF">ICL07_31995</name>
</gene>
<sequence>MEQFYLLLEKFKTGQAGAADIAQLETLLQQGADEPLKATLMEAYLGSIAEKEQVLPPEKSAVLLDRLHAAMEAEAAVIQPVKKRSLKTLLLPLSVAASIAILAGSVYLKHYIDVHKQSKALTAAISGQHISNNGGEIKILTLPDGSVVKLAPNSSLSWQDSITYQQRRMALQGQADFTVTADTKRPFIVEAAGITVTALGTRFTINTQIQNNITVKLSSGKVQIHTPDNNDVYLLPGEAYAINTITRAFHISKPDVMEHAAGSKVRGINTTVLSFNNEPLDQVLHTLGTHFKTQICFQQEDVNALYFTGKVLKKDSLKNMLAAICAMNQLEFRSVGDSIIIRK</sequence>
<evidence type="ECO:0000313" key="3">
    <source>
        <dbReference type="EMBL" id="MBC9935044.1"/>
    </source>
</evidence>
<dbReference type="EMBL" id="JACVFC010000007">
    <property type="protein sequence ID" value="MBC9935044.1"/>
    <property type="molecule type" value="Genomic_DNA"/>
</dbReference>
<name>A0ABR7TX41_9BACT</name>
<comment type="caution">
    <text evidence="3">The sequence shown here is derived from an EMBL/GenBank/DDBJ whole genome shotgun (WGS) entry which is preliminary data.</text>
</comment>
<organism evidence="3 4">
    <name type="scientific">Chitinophaga qingshengii</name>
    <dbReference type="NCBI Taxonomy" id="1569794"/>
    <lineage>
        <taxon>Bacteria</taxon>
        <taxon>Pseudomonadati</taxon>
        <taxon>Bacteroidota</taxon>
        <taxon>Chitinophagia</taxon>
        <taxon>Chitinophagales</taxon>
        <taxon>Chitinophagaceae</taxon>
        <taxon>Chitinophaga</taxon>
    </lineage>
</organism>
<dbReference type="PANTHER" id="PTHR30273:SF2">
    <property type="entry name" value="PROTEIN FECR"/>
    <property type="match status" value="1"/>
</dbReference>
<proteinExistence type="predicted"/>
<evidence type="ECO:0000259" key="1">
    <source>
        <dbReference type="Pfam" id="PF04773"/>
    </source>
</evidence>
<dbReference type="RefSeq" id="WP_188092137.1">
    <property type="nucleotide sequence ID" value="NZ_JACVFC010000007.1"/>
</dbReference>
<accession>A0ABR7TX41</accession>
<dbReference type="PIRSF" id="PIRSF018266">
    <property type="entry name" value="FecR"/>
    <property type="match status" value="1"/>
</dbReference>
<dbReference type="Gene3D" id="2.60.120.1440">
    <property type="match status" value="1"/>
</dbReference>
<evidence type="ECO:0000313" key="4">
    <source>
        <dbReference type="Proteomes" id="UP000659124"/>
    </source>
</evidence>
<feature type="domain" description="Protein FecR C-terminal" evidence="2">
    <location>
        <begin position="273"/>
        <end position="341"/>
    </location>
</feature>
<dbReference type="PANTHER" id="PTHR30273">
    <property type="entry name" value="PERIPLASMIC SIGNAL SENSOR AND SIGMA FACTOR ACTIVATOR FECR-RELATED"/>
    <property type="match status" value="1"/>
</dbReference>